<dbReference type="GO" id="GO:0005667">
    <property type="term" value="C:transcription regulator complex"/>
    <property type="evidence" value="ECO:0007669"/>
    <property type="project" value="InterPro"/>
</dbReference>
<evidence type="ECO:0008006" key="13">
    <source>
        <dbReference type="Google" id="ProtNLM"/>
    </source>
</evidence>
<proteinExistence type="inferred from homology"/>
<evidence type="ECO:0000259" key="9">
    <source>
        <dbReference type="SMART" id="SM01138"/>
    </source>
</evidence>
<evidence type="ECO:0000313" key="11">
    <source>
        <dbReference type="EMBL" id="CAH0373850.1"/>
    </source>
</evidence>
<feature type="compositionally biased region" description="Basic and acidic residues" evidence="8">
    <location>
        <begin position="106"/>
        <end position="116"/>
    </location>
</feature>
<feature type="compositionally biased region" description="Basic and acidic residues" evidence="8">
    <location>
        <begin position="84"/>
        <end position="93"/>
    </location>
</feature>
<evidence type="ECO:0000256" key="3">
    <source>
        <dbReference type="ARBA" id="ARBA00023015"/>
    </source>
</evidence>
<dbReference type="SMART" id="SM01138">
    <property type="entry name" value="DP"/>
    <property type="match status" value="1"/>
</dbReference>
<organism evidence="11 12">
    <name type="scientific">Pelagomonas calceolata</name>
    <dbReference type="NCBI Taxonomy" id="35677"/>
    <lineage>
        <taxon>Eukaryota</taxon>
        <taxon>Sar</taxon>
        <taxon>Stramenopiles</taxon>
        <taxon>Ochrophyta</taxon>
        <taxon>Pelagophyceae</taxon>
        <taxon>Pelagomonadales</taxon>
        <taxon>Pelagomonadaceae</taxon>
        <taxon>Pelagomonas</taxon>
    </lineage>
</organism>
<evidence type="ECO:0000256" key="6">
    <source>
        <dbReference type="ARBA" id="ARBA00023242"/>
    </source>
</evidence>
<feature type="region of interest" description="Disordered" evidence="8">
    <location>
        <begin position="317"/>
        <end position="346"/>
    </location>
</feature>
<gene>
    <name evidence="11" type="ORF">PECAL_4P10910</name>
</gene>
<dbReference type="PANTHER" id="PTHR12548">
    <property type="entry name" value="TRANSCRIPTION FACTOR DP"/>
    <property type="match status" value="1"/>
</dbReference>
<dbReference type="CDD" id="cd14458">
    <property type="entry name" value="DP_DD"/>
    <property type="match status" value="1"/>
</dbReference>
<evidence type="ECO:0000256" key="5">
    <source>
        <dbReference type="ARBA" id="ARBA00023163"/>
    </source>
</evidence>
<keyword evidence="6 7" id="KW-0539">Nucleus</keyword>
<evidence type="ECO:0000259" key="10">
    <source>
        <dbReference type="SMART" id="SM01372"/>
    </source>
</evidence>
<accession>A0A8J2SLL3</accession>
<dbReference type="PANTHER" id="PTHR12548:SF9">
    <property type="entry name" value="TRANSCRIPTION FACTOR DP"/>
    <property type="match status" value="1"/>
</dbReference>
<dbReference type="SUPFAM" id="SSF144074">
    <property type="entry name" value="E2F-DP heterodimerization region"/>
    <property type="match status" value="1"/>
</dbReference>
<feature type="compositionally biased region" description="Pro residues" evidence="8">
    <location>
        <begin position="50"/>
        <end position="69"/>
    </location>
</feature>
<dbReference type="Pfam" id="PF08781">
    <property type="entry name" value="DP"/>
    <property type="match status" value="1"/>
</dbReference>
<feature type="domain" description="Transcription factor DP C-terminal" evidence="9">
    <location>
        <begin position="196"/>
        <end position="339"/>
    </location>
</feature>
<feature type="region of interest" description="Disordered" evidence="8">
    <location>
        <begin position="33"/>
        <end position="116"/>
    </location>
</feature>
<dbReference type="InterPro" id="IPR037241">
    <property type="entry name" value="E2F-DP_heterodim"/>
</dbReference>
<dbReference type="GO" id="GO:0000981">
    <property type="term" value="F:DNA-binding transcription factor activity, RNA polymerase II-specific"/>
    <property type="evidence" value="ECO:0007669"/>
    <property type="project" value="TreeGrafter"/>
</dbReference>
<dbReference type="GO" id="GO:0051726">
    <property type="term" value="P:regulation of cell cycle"/>
    <property type="evidence" value="ECO:0007669"/>
    <property type="project" value="InterPro"/>
</dbReference>
<dbReference type="OrthoDB" id="552115at2759"/>
<dbReference type="SUPFAM" id="SSF46785">
    <property type="entry name" value="Winged helix' DNA-binding domain"/>
    <property type="match status" value="1"/>
</dbReference>
<dbReference type="AlphaFoldDB" id="A0A8J2SLL3"/>
<dbReference type="InterPro" id="IPR036388">
    <property type="entry name" value="WH-like_DNA-bd_sf"/>
</dbReference>
<comment type="subcellular location">
    <subcellularLocation>
        <location evidence="1 7">Nucleus</location>
    </subcellularLocation>
</comment>
<keyword evidence="3 7" id="KW-0805">Transcription regulation</keyword>
<dbReference type="InterPro" id="IPR015648">
    <property type="entry name" value="Transcrpt_fac_DP"/>
</dbReference>
<dbReference type="EMBL" id="CAKKNE010000004">
    <property type="protein sequence ID" value="CAH0373850.1"/>
    <property type="molecule type" value="Genomic_DNA"/>
</dbReference>
<dbReference type="Proteomes" id="UP000789595">
    <property type="component" value="Unassembled WGS sequence"/>
</dbReference>
<evidence type="ECO:0000256" key="7">
    <source>
        <dbReference type="RuleBase" id="RU003796"/>
    </source>
</evidence>
<evidence type="ECO:0000313" key="12">
    <source>
        <dbReference type="Proteomes" id="UP000789595"/>
    </source>
</evidence>
<dbReference type="Gene3D" id="1.10.10.10">
    <property type="entry name" value="Winged helix-like DNA-binding domain superfamily/Winged helix DNA-binding domain"/>
    <property type="match status" value="1"/>
</dbReference>
<evidence type="ECO:0000256" key="4">
    <source>
        <dbReference type="ARBA" id="ARBA00023125"/>
    </source>
</evidence>
<protein>
    <recommendedName>
        <fullName evidence="13">E2F/DP family winged-helix DNA-binding domain-containing protein</fullName>
    </recommendedName>
</protein>
<reference evidence="11" key="1">
    <citation type="submission" date="2021-11" db="EMBL/GenBank/DDBJ databases">
        <authorList>
            <consortium name="Genoscope - CEA"/>
            <person name="William W."/>
        </authorList>
    </citation>
    <scope>NUCLEOTIDE SEQUENCE</scope>
</reference>
<keyword evidence="4 7" id="KW-0238">DNA-binding</keyword>
<dbReference type="InterPro" id="IPR003316">
    <property type="entry name" value="E2F_WHTH_DNA-bd_dom"/>
</dbReference>
<keyword evidence="12" id="KW-1185">Reference proteome</keyword>
<dbReference type="Pfam" id="PF02319">
    <property type="entry name" value="WHD_E2F_TDP"/>
    <property type="match status" value="1"/>
</dbReference>
<evidence type="ECO:0000256" key="8">
    <source>
        <dbReference type="SAM" id="MobiDB-lite"/>
    </source>
</evidence>
<dbReference type="SMART" id="SM01372">
    <property type="entry name" value="E2F_TDP"/>
    <property type="match status" value="1"/>
</dbReference>
<keyword evidence="5 7" id="KW-0804">Transcription</keyword>
<dbReference type="GO" id="GO:0005634">
    <property type="term" value="C:nucleus"/>
    <property type="evidence" value="ECO:0007669"/>
    <property type="project" value="UniProtKB-SubCell"/>
</dbReference>
<dbReference type="Gene3D" id="1.20.140.80">
    <property type="entry name" value="Transcription factor DP"/>
    <property type="match status" value="1"/>
</dbReference>
<dbReference type="InterPro" id="IPR014889">
    <property type="entry name" value="Transc_factor_DP_C"/>
</dbReference>
<comment type="caution">
    <text evidence="11">The sequence shown here is derived from an EMBL/GenBank/DDBJ whole genome shotgun (WGS) entry which is preliminary data.</text>
</comment>
<name>A0A8J2SLL3_9STRA</name>
<dbReference type="GO" id="GO:0000977">
    <property type="term" value="F:RNA polymerase II transcription regulatory region sequence-specific DNA binding"/>
    <property type="evidence" value="ECO:0007669"/>
    <property type="project" value="TreeGrafter"/>
</dbReference>
<evidence type="ECO:0000256" key="1">
    <source>
        <dbReference type="ARBA" id="ARBA00004123"/>
    </source>
</evidence>
<feature type="domain" description="E2F/DP family winged-helix DNA-binding" evidence="10">
    <location>
        <begin position="113"/>
        <end position="191"/>
    </location>
</feature>
<dbReference type="FunFam" id="1.10.10.10:FF:000047">
    <property type="entry name" value="Transcription factor"/>
    <property type="match status" value="1"/>
</dbReference>
<sequence length="373" mass="41537">MENKDFVKLIEATGFGNVARELGLVDANNLLPAAYVQPPPTPKAPKAKASPPPPPPETPTAPKPPPVAIDPPARRPSSRGTRVSPRETRRSSRAEAPPSETKRRRTETPKVDADKRGLRHFSRRVCAKVEERGVTTYNEVADDLVQEFTSLRGNGASFDEKNIRRRVYDALNVLMAMGIISKEKKEIRWCGLPSKQESMREDARRRRDRAAVDVRRKRRHLQELLTQHASLQNLAKLNKRRGLEAKNSKDLMDEDGGDAEANATLALPFIVVATPASTTVRCEVTDDRREVFFDFSAPFEIRDDGDVLRGLGLHRGMPNIQRAPPKLPSLSEDDASEKPTPLKADAKVEEIRAAYRREQEEARRLAAAKAGAS</sequence>
<evidence type="ECO:0000256" key="2">
    <source>
        <dbReference type="ARBA" id="ARBA00010940"/>
    </source>
</evidence>
<dbReference type="InterPro" id="IPR036390">
    <property type="entry name" value="WH_DNA-bd_sf"/>
</dbReference>
<dbReference type="InterPro" id="IPR038168">
    <property type="entry name" value="TF_DP_C_sf"/>
</dbReference>
<comment type="similarity">
    <text evidence="2 7">Belongs to the E2F/DP family.</text>
</comment>